<dbReference type="PANTHER" id="PTHR12653">
    <property type="entry name" value="NADH-UBIQUINONE OXIDOREDUCTASE 13 KD-B SUBUNIT"/>
    <property type="match status" value="1"/>
</dbReference>
<keyword evidence="10" id="KW-1185">Reference proteome</keyword>
<evidence type="ECO:0000256" key="8">
    <source>
        <dbReference type="ARBA" id="ARBA00023136"/>
    </source>
</evidence>
<keyword evidence="8" id="KW-0472">Membrane</keyword>
<dbReference type="Proteomes" id="UP000189580">
    <property type="component" value="Chromosome d"/>
</dbReference>
<gene>
    <name evidence="9" type="ORF">AWJ20_5010</name>
</gene>
<dbReference type="PANTHER" id="PTHR12653:SF0">
    <property type="entry name" value="NADH DEHYDROGENASE [UBIQUINONE] 1 ALPHA SUBCOMPLEX SUBUNIT 5"/>
    <property type="match status" value="1"/>
</dbReference>
<dbReference type="KEGG" id="slb:AWJ20_5010"/>
<evidence type="ECO:0000313" key="10">
    <source>
        <dbReference type="Proteomes" id="UP000189580"/>
    </source>
</evidence>
<evidence type="ECO:0000256" key="3">
    <source>
        <dbReference type="ARBA" id="ARBA00022448"/>
    </source>
</evidence>
<protein>
    <submittedName>
        <fullName evidence="9">Uncharacterized protein</fullName>
    </submittedName>
</protein>
<evidence type="ECO:0000256" key="2">
    <source>
        <dbReference type="ARBA" id="ARBA00010261"/>
    </source>
</evidence>
<keyword evidence="6" id="KW-0249">Electron transport</keyword>
<evidence type="ECO:0000256" key="7">
    <source>
        <dbReference type="ARBA" id="ARBA00023128"/>
    </source>
</evidence>
<reference evidence="9 10" key="1">
    <citation type="submission" date="2016-02" db="EMBL/GenBank/DDBJ databases">
        <title>Complete genome sequence and transcriptome regulation of the pentose utilising yeast Sugiyamaella lignohabitans.</title>
        <authorList>
            <person name="Bellasio M."/>
            <person name="Peymann A."/>
            <person name="Valli M."/>
            <person name="Sipitzky M."/>
            <person name="Graf A."/>
            <person name="Sauer M."/>
            <person name="Marx H."/>
            <person name="Mattanovich D."/>
        </authorList>
    </citation>
    <scope>NUCLEOTIDE SEQUENCE [LARGE SCALE GENOMIC DNA]</scope>
    <source>
        <strain evidence="9 10">CBS 10342</strain>
    </source>
</reference>
<dbReference type="RefSeq" id="XP_018736531.1">
    <property type="nucleotide sequence ID" value="XM_018882123.1"/>
</dbReference>
<evidence type="ECO:0000256" key="1">
    <source>
        <dbReference type="ARBA" id="ARBA00004443"/>
    </source>
</evidence>
<evidence type="ECO:0000256" key="5">
    <source>
        <dbReference type="ARBA" id="ARBA00022792"/>
    </source>
</evidence>
<comment type="subcellular location">
    <subcellularLocation>
        <location evidence="1">Mitochondrion inner membrane</location>
        <topology evidence="1">Peripheral membrane protein</topology>
        <orientation evidence="1">Matrix side</orientation>
    </subcellularLocation>
</comment>
<keyword evidence="5" id="KW-0999">Mitochondrion inner membrane</keyword>
<keyword evidence="4" id="KW-0679">Respiratory chain</keyword>
<dbReference type="EMBL" id="CP014502">
    <property type="protein sequence ID" value="ANB14054.1"/>
    <property type="molecule type" value="Genomic_DNA"/>
</dbReference>
<evidence type="ECO:0000256" key="4">
    <source>
        <dbReference type="ARBA" id="ARBA00022660"/>
    </source>
</evidence>
<dbReference type="GO" id="GO:0005743">
    <property type="term" value="C:mitochondrial inner membrane"/>
    <property type="evidence" value="ECO:0007669"/>
    <property type="project" value="UniProtKB-SubCell"/>
</dbReference>
<evidence type="ECO:0000313" key="9">
    <source>
        <dbReference type="EMBL" id="ANB14054.1"/>
    </source>
</evidence>
<accession>A0A167EGH2</accession>
<dbReference type="GO" id="GO:0022904">
    <property type="term" value="P:respiratory electron transport chain"/>
    <property type="evidence" value="ECO:0007669"/>
    <property type="project" value="InterPro"/>
</dbReference>
<name>A0A167EGH2_9ASCO</name>
<evidence type="ECO:0000256" key="6">
    <source>
        <dbReference type="ARBA" id="ARBA00022982"/>
    </source>
</evidence>
<dbReference type="GeneID" id="30037206"/>
<keyword evidence="7" id="KW-0496">Mitochondrion</keyword>
<comment type="similarity">
    <text evidence="2">Belongs to the complex I NDUFA5 subunit family.</text>
</comment>
<dbReference type="OrthoDB" id="286811at2759"/>
<dbReference type="Pfam" id="PF04716">
    <property type="entry name" value="ETC_C1_NDUFA5"/>
    <property type="match status" value="1"/>
</dbReference>
<dbReference type="InterPro" id="IPR006806">
    <property type="entry name" value="NDUFA5"/>
</dbReference>
<sequence>MCTVFHVTNTSLDPTGITGIWQHPNPRPALVKVYEHTLSLLSSKFPTESVYRQSVENLTKARKQIVEENEVGEVIEQKIGAGLIEEILEQAAEEFRLAEYLADQKPWEELEVKPSEDQWKYFDRSE</sequence>
<organism evidence="9 10">
    <name type="scientific">Sugiyamaella lignohabitans</name>
    <dbReference type="NCBI Taxonomy" id="796027"/>
    <lineage>
        <taxon>Eukaryota</taxon>
        <taxon>Fungi</taxon>
        <taxon>Dikarya</taxon>
        <taxon>Ascomycota</taxon>
        <taxon>Saccharomycotina</taxon>
        <taxon>Dipodascomycetes</taxon>
        <taxon>Dipodascales</taxon>
        <taxon>Trichomonascaceae</taxon>
        <taxon>Sugiyamaella</taxon>
    </lineage>
</organism>
<keyword evidence="3" id="KW-0813">Transport</keyword>
<proteinExistence type="inferred from homology"/>
<dbReference type="AlphaFoldDB" id="A0A167EGH2"/>